<accession>A0A830FBD3</accession>
<dbReference type="Proteomes" id="UP000628840">
    <property type="component" value="Unassembled WGS sequence"/>
</dbReference>
<evidence type="ECO:0008006" key="3">
    <source>
        <dbReference type="Google" id="ProtNLM"/>
    </source>
</evidence>
<gene>
    <name evidence="1" type="ORF">GCM10009037_21830</name>
</gene>
<protein>
    <recommendedName>
        <fullName evidence="3">Regulatory protein, FmdB family</fullName>
    </recommendedName>
</protein>
<evidence type="ECO:0000313" key="1">
    <source>
        <dbReference type="EMBL" id="GGL37853.1"/>
    </source>
</evidence>
<evidence type="ECO:0000313" key="2">
    <source>
        <dbReference type="Proteomes" id="UP000628840"/>
    </source>
</evidence>
<dbReference type="AlphaFoldDB" id="A0A830FBD3"/>
<comment type="caution">
    <text evidence="1">The sequence shown here is derived from an EMBL/GenBank/DDBJ whole genome shotgun (WGS) entry which is preliminary data.</text>
</comment>
<reference evidence="1 2" key="1">
    <citation type="journal article" date="2019" name="Int. J. Syst. Evol. Microbiol.">
        <title>The Global Catalogue of Microorganisms (GCM) 10K type strain sequencing project: providing services to taxonomists for standard genome sequencing and annotation.</title>
        <authorList>
            <consortium name="The Broad Institute Genomics Platform"/>
            <consortium name="The Broad Institute Genome Sequencing Center for Infectious Disease"/>
            <person name="Wu L."/>
            <person name="Ma J."/>
        </authorList>
    </citation>
    <scope>NUCLEOTIDE SEQUENCE [LARGE SCALE GENOMIC DNA]</scope>
    <source>
        <strain evidence="1 2">JCM 19585</strain>
    </source>
</reference>
<keyword evidence="2" id="KW-1185">Reference proteome</keyword>
<sequence length="45" mass="4951">MQEYEFDCPDCGQHIEVNDPMRDAILTNGCPICSTAVTAEDFVDG</sequence>
<organism evidence="1 2">
    <name type="scientific">Halarchaeum grantii</name>
    <dbReference type="NCBI Taxonomy" id="1193105"/>
    <lineage>
        <taxon>Archaea</taxon>
        <taxon>Methanobacteriati</taxon>
        <taxon>Methanobacteriota</taxon>
        <taxon>Stenosarchaea group</taxon>
        <taxon>Halobacteria</taxon>
        <taxon>Halobacteriales</taxon>
        <taxon>Halobacteriaceae</taxon>
    </lineage>
</organism>
<dbReference type="Pfam" id="PF24441">
    <property type="entry name" value="DUF7560"/>
    <property type="match status" value="1"/>
</dbReference>
<dbReference type="EMBL" id="BMPF01000003">
    <property type="protein sequence ID" value="GGL37853.1"/>
    <property type="molecule type" value="Genomic_DNA"/>
</dbReference>
<dbReference type="OrthoDB" id="284396at2157"/>
<dbReference type="InterPro" id="IPR055982">
    <property type="entry name" value="DUF7560"/>
</dbReference>
<name>A0A830FBD3_9EURY</name>
<proteinExistence type="predicted"/>
<dbReference type="RefSeq" id="WP_188883784.1">
    <property type="nucleotide sequence ID" value="NZ_BMPF01000003.1"/>
</dbReference>